<dbReference type="GO" id="GO:0006529">
    <property type="term" value="P:asparagine biosynthetic process"/>
    <property type="evidence" value="ECO:0007669"/>
    <property type="project" value="UniProtKB-KW"/>
</dbReference>
<evidence type="ECO:0000313" key="7">
    <source>
        <dbReference type="Proteomes" id="UP000282674"/>
    </source>
</evidence>
<evidence type="ECO:0000256" key="4">
    <source>
        <dbReference type="ARBA" id="ARBA00048741"/>
    </source>
</evidence>
<protein>
    <recommendedName>
        <fullName evidence="2">asparagine synthase (glutamine-hydrolyzing)</fullName>
        <ecNumber evidence="2">6.3.5.4</ecNumber>
    </recommendedName>
</protein>
<keyword evidence="3" id="KW-0061">Asparagine biosynthesis</keyword>
<accession>A0A3M2M5A2</accession>
<organism evidence="6 7">
    <name type="scientific">Actinomadura harenae</name>
    <dbReference type="NCBI Taxonomy" id="2483351"/>
    <lineage>
        <taxon>Bacteria</taxon>
        <taxon>Bacillati</taxon>
        <taxon>Actinomycetota</taxon>
        <taxon>Actinomycetes</taxon>
        <taxon>Streptosporangiales</taxon>
        <taxon>Thermomonosporaceae</taxon>
        <taxon>Actinomadura</taxon>
    </lineage>
</organism>
<evidence type="ECO:0000256" key="3">
    <source>
        <dbReference type="ARBA" id="ARBA00022888"/>
    </source>
</evidence>
<dbReference type="Pfam" id="PF00733">
    <property type="entry name" value="Asn_synthase"/>
    <property type="match status" value="1"/>
</dbReference>
<keyword evidence="3" id="KW-0028">Amino-acid biosynthesis</keyword>
<dbReference type="EMBL" id="RFFG01000024">
    <property type="protein sequence ID" value="RMI43655.1"/>
    <property type="molecule type" value="Genomic_DNA"/>
</dbReference>
<evidence type="ECO:0000256" key="2">
    <source>
        <dbReference type="ARBA" id="ARBA00012737"/>
    </source>
</evidence>
<sequence>MLPDRPSGPAVAALAAAAPAPLLRHPSGRPWILGDRDLALGEIRHTVLGDRAAVLLGPSTATVRGLSHVLARAHAPRDVAAAARAFGGCFHLVVSMNRRTWVQGSLSSARQVFHARVGEVVVASDRPDPLVRALGATVRDELLAARLIAPWPPWPLSEASLWHGVESLPTGTALEIGPDGRGRVVRRWDPPEPHLPLPEAAALVREALCDGVRARVRGAGVVSADLSGGMDSTSLCFLAAEHADRLVTSRMEAHDPADEDRVWAERAAGMLPGEHLVFRRGTTPTWFSGLLDHVDDLEEPFAWIRTRAALRATTRQIAECGSRVHLTGHGGDELFLSKPVHLHELARRRPLAAVRHLRAHRALYRWRTGPLLRGLRENASFADWLAASADRLTTQAHTLAAAPAFTWGLGGLMPPWATRDAVEAARTTLREAAGRAVPLSPGRSQHSLIQEVRECGAAMRHTSRVTGMAWEAPYVDDRVVEAVLSLRHRDRVDLTRYKPVLSEALRGLVPAPFLGRTTKSEYSAEAYRALRRNRADLLSLFEDSRLARRGLVDLDALRRALTVPPPTALAFVPLVSTVACEVWARSIQVPAGGVRTRGGEHA</sequence>
<dbReference type="InterPro" id="IPR014729">
    <property type="entry name" value="Rossmann-like_a/b/a_fold"/>
</dbReference>
<keyword evidence="7" id="KW-1185">Reference proteome</keyword>
<evidence type="ECO:0000259" key="5">
    <source>
        <dbReference type="Pfam" id="PF00733"/>
    </source>
</evidence>
<dbReference type="EC" id="6.3.5.4" evidence="2"/>
<name>A0A3M2M5A2_9ACTN</name>
<dbReference type="InterPro" id="IPR001962">
    <property type="entry name" value="Asn_synthase"/>
</dbReference>
<dbReference type="AlphaFoldDB" id="A0A3M2M5A2"/>
<dbReference type="Gene3D" id="3.40.50.620">
    <property type="entry name" value="HUPs"/>
    <property type="match status" value="1"/>
</dbReference>
<dbReference type="GO" id="GO:0004066">
    <property type="term" value="F:asparagine synthase (glutamine-hydrolyzing) activity"/>
    <property type="evidence" value="ECO:0007669"/>
    <property type="project" value="UniProtKB-EC"/>
</dbReference>
<comment type="caution">
    <text evidence="6">The sequence shown here is derived from an EMBL/GenBank/DDBJ whole genome shotgun (WGS) entry which is preliminary data.</text>
</comment>
<proteinExistence type="predicted"/>
<dbReference type="InterPro" id="IPR051786">
    <property type="entry name" value="ASN_synthetase/amidase"/>
</dbReference>
<feature type="domain" description="Asparagine synthetase" evidence="5">
    <location>
        <begin position="204"/>
        <end position="583"/>
    </location>
</feature>
<dbReference type="PANTHER" id="PTHR43284:SF1">
    <property type="entry name" value="ASPARAGINE SYNTHETASE"/>
    <property type="match status" value="1"/>
</dbReference>
<dbReference type="SUPFAM" id="SSF52402">
    <property type="entry name" value="Adenine nucleotide alpha hydrolases-like"/>
    <property type="match status" value="1"/>
</dbReference>
<reference evidence="6 7" key="1">
    <citation type="submission" date="2018-10" db="EMBL/GenBank/DDBJ databases">
        <title>Isolation from soil.</title>
        <authorList>
            <person name="Hu J."/>
        </authorList>
    </citation>
    <scope>NUCLEOTIDE SEQUENCE [LARGE SCALE GENOMIC DNA]</scope>
    <source>
        <strain evidence="6 7">NEAU-Ht49</strain>
    </source>
</reference>
<dbReference type="Proteomes" id="UP000282674">
    <property type="component" value="Unassembled WGS sequence"/>
</dbReference>
<evidence type="ECO:0000256" key="1">
    <source>
        <dbReference type="ARBA" id="ARBA00005187"/>
    </source>
</evidence>
<gene>
    <name evidence="6" type="ORF">EBO15_15585</name>
</gene>
<dbReference type="PANTHER" id="PTHR43284">
    <property type="entry name" value="ASPARAGINE SYNTHETASE (GLUTAMINE-HYDROLYZING)"/>
    <property type="match status" value="1"/>
</dbReference>
<comment type="pathway">
    <text evidence="1">Amino-acid biosynthesis; L-asparagine biosynthesis; L-asparagine from L-aspartate (L-Gln route): step 1/1.</text>
</comment>
<comment type="catalytic activity">
    <reaction evidence="4">
        <text>L-aspartate + L-glutamine + ATP + H2O = L-asparagine + L-glutamate + AMP + diphosphate + H(+)</text>
        <dbReference type="Rhea" id="RHEA:12228"/>
        <dbReference type="ChEBI" id="CHEBI:15377"/>
        <dbReference type="ChEBI" id="CHEBI:15378"/>
        <dbReference type="ChEBI" id="CHEBI:29985"/>
        <dbReference type="ChEBI" id="CHEBI:29991"/>
        <dbReference type="ChEBI" id="CHEBI:30616"/>
        <dbReference type="ChEBI" id="CHEBI:33019"/>
        <dbReference type="ChEBI" id="CHEBI:58048"/>
        <dbReference type="ChEBI" id="CHEBI:58359"/>
        <dbReference type="ChEBI" id="CHEBI:456215"/>
        <dbReference type="EC" id="6.3.5.4"/>
    </reaction>
</comment>
<evidence type="ECO:0000313" key="6">
    <source>
        <dbReference type="EMBL" id="RMI43655.1"/>
    </source>
</evidence>